<dbReference type="AlphaFoldDB" id="A0A150LSH7"/>
<comment type="caution">
    <text evidence="1">The sequence shown here is derived from an EMBL/GenBank/DDBJ whole genome shotgun (WGS) entry which is preliminary data.</text>
</comment>
<organism evidence="1 2">
    <name type="scientific">Saccharococcus caldoxylosilyticus</name>
    <dbReference type="NCBI Taxonomy" id="81408"/>
    <lineage>
        <taxon>Bacteria</taxon>
        <taxon>Bacillati</taxon>
        <taxon>Bacillota</taxon>
        <taxon>Bacilli</taxon>
        <taxon>Bacillales</taxon>
        <taxon>Anoxybacillaceae</taxon>
        <taxon>Saccharococcus</taxon>
    </lineage>
</organism>
<sequence>MPVYKIKKAMREISLLCITKTETSEFASHSEIALQDE</sequence>
<proteinExistence type="predicted"/>
<dbReference type="EMBL" id="LQYS01000040">
    <property type="protein sequence ID" value="KYD15213.1"/>
    <property type="molecule type" value="Genomic_DNA"/>
</dbReference>
<gene>
    <name evidence="1" type="ORF">B4119_2987</name>
</gene>
<dbReference type="Proteomes" id="UP000075455">
    <property type="component" value="Unassembled WGS sequence"/>
</dbReference>
<evidence type="ECO:0000313" key="2">
    <source>
        <dbReference type="Proteomes" id="UP000075455"/>
    </source>
</evidence>
<accession>A0A150LSH7</accession>
<evidence type="ECO:0000313" key="1">
    <source>
        <dbReference type="EMBL" id="KYD15213.1"/>
    </source>
</evidence>
<protein>
    <submittedName>
        <fullName evidence="1">Uncharacterized protein</fullName>
    </submittedName>
</protein>
<name>A0A150LSH7_9BACL</name>
<reference evidence="1 2" key="1">
    <citation type="submission" date="2016-01" db="EMBL/GenBank/DDBJ databases">
        <title>Draft Genome Sequences of Seven Thermophilic Sporeformers Isolated from Foods.</title>
        <authorList>
            <person name="Berendsen E.M."/>
            <person name="Wells-Bennik M.H."/>
            <person name="Krawcyk A.O."/>
            <person name="De Jong A."/>
            <person name="Holsappel S."/>
            <person name="Eijlander R.T."/>
            <person name="Kuipers O.P."/>
        </authorList>
    </citation>
    <scope>NUCLEOTIDE SEQUENCE [LARGE SCALE GENOMIC DNA]</scope>
    <source>
        <strain evidence="1 2">B4119</strain>
    </source>
</reference>